<evidence type="ECO:0000256" key="2">
    <source>
        <dbReference type="ARBA" id="ARBA00009049"/>
    </source>
</evidence>
<dbReference type="eggNOG" id="KOG4464">
    <property type="taxonomic scope" value="Eukaryota"/>
</dbReference>
<evidence type="ECO:0000313" key="8">
    <source>
        <dbReference type="WBParaSite" id="Csp11.Scaffold630.g18960.t1"/>
    </source>
</evidence>
<keyword evidence="5" id="KW-0143">Chaperone</keyword>
<evidence type="ECO:0000256" key="5">
    <source>
        <dbReference type="ARBA" id="ARBA00023186"/>
    </source>
</evidence>
<comment type="similarity">
    <text evidence="2">Belongs to the synembryn family.</text>
</comment>
<evidence type="ECO:0000256" key="3">
    <source>
        <dbReference type="ARBA" id="ARBA00022490"/>
    </source>
</evidence>
<dbReference type="Pfam" id="PF10165">
    <property type="entry name" value="Ric8"/>
    <property type="match status" value="1"/>
</dbReference>
<dbReference type="GO" id="GO:0001965">
    <property type="term" value="F:G-protein alpha-subunit binding"/>
    <property type="evidence" value="ECO:0007669"/>
    <property type="project" value="TreeGrafter"/>
</dbReference>
<dbReference type="PROSITE" id="PS50815">
    <property type="entry name" value="HORMA"/>
    <property type="match status" value="1"/>
</dbReference>
<accession>A0A1I7USP8</accession>
<dbReference type="GO" id="GO:0005938">
    <property type="term" value="C:cell cortex"/>
    <property type="evidence" value="ECO:0007669"/>
    <property type="project" value="UniProtKB-SubCell"/>
</dbReference>
<organism evidence="7 8">
    <name type="scientific">Caenorhabditis tropicalis</name>
    <dbReference type="NCBI Taxonomy" id="1561998"/>
    <lineage>
        <taxon>Eukaryota</taxon>
        <taxon>Metazoa</taxon>
        <taxon>Ecdysozoa</taxon>
        <taxon>Nematoda</taxon>
        <taxon>Chromadorea</taxon>
        <taxon>Rhabditida</taxon>
        <taxon>Rhabditina</taxon>
        <taxon>Rhabditomorpha</taxon>
        <taxon>Rhabditoidea</taxon>
        <taxon>Rhabditidae</taxon>
        <taxon>Peloderinae</taxon>
        <taxon>Caenorhabditis</taxon>
    </lineage>
</organism>
<dbReference type="SUPFAM" id="SSF56019">
    <property type="entry name" value="The spindle assembly checkpoint protein mad2"/>
    <property type="match status" value="1"/>
</dbReference>
<dbReference type="InterPro" id="IPR019318">
    <property type="entry name" value="Gua_nucleotide_exch_fac_Ric8"/>
</dbReference>
<evidence type="ECO:0000256" key="4">
    <source>
        <dbReference type="ARBA" id="ARBA00022658"/>
    </source>
</evidence>
<dbReference type="PRINTS" id="PR01802">
    <property type="entry name" value="SYNEMBRYN"/>
</dbReference>
<dbReference type="InterPro" id="IPR008376">
    <property type="entry name" value="Chaperone_Ric-8_A/B"/>
</dbReference>
<name>A0A1I7USP8_9PELO</name>
<evidence type="ECO:0000256" key="1">
    <source>
        <dbReference type="ARBA" id="ARBA00004544"/>
    </source>
</evidence>
<keyword evidence="4" id="KW-0344">Guanine-nucleotide releasing factor</keyword>
<feature type="domain" description="HORMA" evidence="6">
    <location>
        <begin position="13"/>
        <end position="304"/>
    </location>
</feature>
<dbReference type="AlphaFoldDB" id="A0A1I7USP8"/>
<sequence>MTDVKTQNAISLKGSAQLVKEFFHFGINSILYQRALYPAESFKREKKYGLALFVTHEKKLQAFMDPLLHQVEYWLAKKQLKRLVMVISEVKTKEVVERWQFDIHTEDLAEEGSSDNPIIGALNFALVIPPLVADEVKKRPEEHDSLRGRIVRIMMLPSATKDVASEFLFIICKRSVNRMIKYVGFGHSAGHLANMGLLGQINQPKHASDSEDSETEDYNKVRDNVNPVTGAMYPPDHGSALAGMTDAQKEFEAMKLVDAMNKMMDAGIVKPGTIGEDGKVREVSHVLELIKDAPDPEEGGSDSD</sequence>
<protein>
    <submittedName>
        <fullName evidence="8">HORMA domain-containing protein</fullName>
    </submittedName>
</protein>
<dbReference type="Proteomes" id="UP000095282">
    <property type="component" value="Unplaced"/>
</dbReference>
<dbReference type="eggNOG" id="KOG3285">
    <property type="taxonomic scope" value="Eukaryota"/>
</dbReference>
<evidence type="ECO:0000313" key="7">
    <source>
        <dbReference type="Proteomes" id="UP000095282"/>
    </source>
</evidence>
<dbReference type="GO" id="GO:0005085">
    <property type="term" value="F:guanyl-nucleotide exchange factor activity"/>
    <property type="evidence" value="ECO:0007669"/>
    <property type="project" value="UniProtKB-KW"/>
</dbReference>
<dbReference type="InterPro" id="IPR036570">
    <property type="entry name" value="HORMA_dom_sf"/>
</dbReference>
<dbReference type="PANTHER" id="PTHR12425">
    <property type="entry name" value="SYNEMBRYN"/>
    <property type="match status" value="1"/>
</dbReference>
<reference evidence="8" key="1">
    <citation type="submission" date="2016-11" db="UniProtKB">
        <authorList>
            <consortium name="WormBaseParasite"/>
        </authorList>
    </citation>
    <scope>IDENTIFICATION</scope>
</reference>
<keyword evidence="7" id="KW-1185">Reference proteome</keyword>
<dbReference type="STRING" id="1561998.A0A1I7USP8"/>
<dbReference type="WBParaSite" id="Csp11.Scaffold630.g18960.t1">
    <property type="protein sequence ID" value="Csp11.Scaffold630.g18960.t1"/>
    <property type="gene ID" value="Csp11.Scaffold630.g18960"/>
</dbReference>
<dbReference type="Pfam" id="PF02301">
    <property type="entry name" value="HORMA"/>
    <property type="match status" value="1"/>
</dbReference>
<dbReference type="Gene3D" id="3.30.900.10">
    <property type="entry name" value="HORMA domain"/>
    <property type="match status" value="1"/>
</dbReference>
<dbReference type="PANTHER" id="PTHR12425:SF5">
    <property type="entry name" value="SYNEMBRYN"/>
    <property type="match status" value="1"/>
</dbReference>
<comment type="subcellular location">
    <subcellularLocation>
        <location evidence="1">Cytoplasm</location>
        <location evidence="1">Cell cortex</location>
    </subcellularLocation>
</comment>
<proteinExistence type="inferred from homology"/>
<dbReference type="GO" id="GO:0007186">
    <property type="term" value="P:G protein-coupled receptor signaling pathway"/>
    <property type="evidence" value="ECO:0007669"/>
    <property type="project" value="TreeGrafter"/>
</dbReference>
<evidence type="ECO:0000259" key="6">
    <source>
        <dbReference type="PROSITE" id="PS50815"/>
    </source>
</evidence>
<keyword evidence="3" id="KW-0963">Cytoplasm</keyword>
<dbReference type="InterPro" id="IPR003511">
    <property type="entry name" value="HORMA_dom"/>
</dbReference>